<feature type="non-terminal residue" evidence="2">
    <location>
        <position position="1"/>
    </location>
</feature>
<organism evidence="2 3">
    <name type="scientific">Struthio camelus australis</name>
    <dbReference type="NCBI Taxonomy" id="441894"/>
    <lineage>
        <taxon>Eukaryota</taxon>
        <taxon>Metazoa</taxon>
        <taxon>Chordata</taxon>
        <taxon>Craniata</taxon>
        <taxon>Vertebrata</taxon>
        <taxon>Euteleostomi</taxon>
        <taxon>Archelosauria</taxon>
        <taxon>Archosauria</taxon>
        <taxon>Dinosauria</taxon>
        <taxon>Saurischia</taxon>
        <taxon>Theropoda</taxon>
        <taxon>Coelurosauria</taxon>
        <taxon>Aves</taxon>
        <taxon>Palaeognathae</taxon>
        <taxon>Struthioniformes</taxon>
        <taxon>Struthionidae</taxon>
        <taxon>Struthio</taxon>
    </lineage>
</organism>
<keyword evidence="3" id="KW-1185">Reference proteome</keyword>
<dbReference type="Proteomes" id="UP000053584">
    <property type="component" value="Unassembled WGS sequence"/>
</dbReference>
<dbReference type="EMBL" id="KL206972">
    <property type="protein sequence ID" value="KFV87672.1"/>
    <property type="molecule type" value="Genomic_DNA"/>
</dbReference>
<dbReference type="PANTHER" id="PTHR46449">
    <property type="entry name" value="ZGC:158260"/>
    <property type="match status" value="1"/>
</dbReference>
<proteinExistence type="inferred from homology"/>
<dbReference type="GO" id="GO:0000785">
    <property type="term" value="C:chromatin"/>
    <property type="evidence" value="ECO:0007669"/>
    <property type="project" value="TreeGrafter"/>
</dbReference>
<sequence length="169" mass="19159">SKESRGKNACIWLTKKKEVAAREKVAKLNDFALIDENIKRATKHFCDWVMSLGGGNCNIDEDTLMNLFSTSCESKVTLPTPFHIGKLRNMQAEQPKSQEVSPLWAAVKSSHRIRHLPCHIKMEIAQLHSTLAFNEFLERKGYRKPQFLLKMLAGRNDSGAQEETSKACK</sequence>
<evidence type="ECO:0000256" key="1">
    <source>
        <dbReference type="ARBA" id="ARBA00005277"/>
    </source>
</evidence>
<comment type="similarity">
    <text evidence="1">Belongs to the FAM47 family.</text>
</comment>
<dbReference type="InterPro" id="IPR032743">
    <property type="entry name" value="FAM47"/>
</dbReference>
<dbReference type="AlphaFoldDB" id="A0A093I941"/>
<protein>
    <submittedName>
        <fullName evidence="2">Uncharacterized protein</fullName>
    </submittedName>
</protein>
<reference evidence="2 3" key="1">
    <citation type="submission" date="2014-04" db="EMBL/GenBank/DDBJ databases">
        <title>Genome evolution of avian class.</title>
        <authorList>
            <person name="Zhang G."/>
            <person name="Li C."/>
        </authorList>
    </citation>
    <scope>NUCLEOTIDE SEQUENCE [LARGE SCALE GENOMIC DNA]</scope>
    <source>
        <strain evidence="2">BGI_N308</strain>
    </source>
</reference>
<dbReference type="GO" id="GO:0045815">
    <property type="term" value="P:transcription initiation-coupled chromatin remodeling"/>
    <property type="evidence" value="ECO:0007669"/>
    <property type="project" value="TreeGrafter"/>
</dbReference>
<evidence type="ECO:0000313" key="3">
    <source>
        <dbReference type="Proteomes" id="UP000053584"/>
    </source>
</evidence>
<gene>
    <name evidence="2" type="ORF">N308_12753</name>
</gene>
<dbReference type="PANTHER" id="PTHR46449:SF5">
    <property type="entry name" value="FAMILY WITH SEQUENCE SIMILARITY 47 MEMBER E"/>
    <property type="match status" value="1"/>
</dbReference>
<name>A0A093I941_STRCA</name>
<accession>A0A093I941</accession>
<feature type="non-terminal residue" evidence="2">
    <location>
        <position position="169"/>
    </location>
</feature>
<evidence type="ECO:0000313" key="2">
    <source>
        <dbReference type="EMBL" id="KFV87672.1"/>
    </source>
</evidence>